<dbReference type="Gene3D" id="2.30.30.240">
    <property type="entry name" value="PRC-barrel domain"/>
    <property type="match status" value="1"/>
</dbReference>
<dbReference type="EMBL" id="JAQQLI010000087">
    <property type="protein sequence ID" value="MDC7789726.1"/>
    <property type="molecule type" value="Genomic_DNA"/>
</dbReference>
<evidence type="ECO:0000259" key="8">
    <source>
        <dbReference type="Pfam" id="PF24986"/>
    </source>
</evidence>
<evidence type="ECO:0000256" key="6">
    <source>
        <dbReference type="SAM" id="MobiDB-lite"/>
    </source>
</evidence>
<dbReference type="Proteomes" id="UP001165652">
    <property type="component" value="Unassembled WGS sequence"/>
</dbReference>
<comment type="subunit">
    <text evidence="5">Binds ribosomal protein uS19.</text>
</comment>
<dbReference type="InterPro" id="IPR009000">
    <property type="entry name" value="Transl_B-barrel_sf"/>
</dbReference>
<evidence type="ECO:0000313" key="9">
    <source>
        <dbReference type="EMBL" id="MDC7789726.1"/>
    </source>
</evidence>
<dbReference type="PANTHER" id="PTHR33692:SF1">
    <property type="entry name" value="RIBOSOME MATURATION FACTOR RIMM"/>
    <property type="match status" value="1"/>
</dbReference>
<comment type="subcellular location">
    <subcellularLocation>
        <location evidence="5">Cytoplasm</location>
    </subcellularLocation>
</comment>
<evidence type="ECO:0000313" key="10">
    <source>
        <dbReference type="Proteomes" id="UP001165652"/>
    </source>
</evidence>
<reference evidence="9" key="2">
    <citation type="submission" date="2023-02" db="EMBL/GenBank/DDBJ databases">
        <authorList>
            <person name="Rayyan A."/>
            <person name="Meyer T."/>
            <person name="Kyndt J.A."/>
        </authorList>
    </citation>
    <scope>NUCLEOTIDE SEQUENCE</scope>
    <source>
        <strain evidence="9">DSM 9987</strain>
    </source>
</reference>
<name>A0ABT5JK36_RHOTP</name>
<dbReference type="SUPFAM" id="SSF50447">
    <property type="entry name" value="Translation proteins"/>
    <property type="match status" value="1"/>
</dbReference>
<comment type="similarity">
    <text evidence="5">Belongs to the RimM family.</text>
</comment>
<accession>A0ABT5JK36</accession>
<evidence type="ECO:0000256" key="1">
    <source>
        <dbReference type="ARBA" id="ARBA00022490"/>
    </source>
</evidence>
<dbReference type="RefSeq" id="WP_272780548.1">
    <property type="nucleotide sequence ID" value="NZ_JAQQLI010000087.1"/>
</dbReference>
<dbReference type="HAMAP" id="MF_00014">
    <property type="entry name" value="Ribosome_mat_RimM"/>
    <property type="match status" value="1"/>
</dbReference>
<dbReference type="SUPFAM" id="SSF50346">
    <property type="entry name" value="PRC-barrel domain"/>
    <property type="match status" value="1"/>
</dbReference>
<evidence type="ECO:0000256" key="5">
    <source>
        <dbReference type="HAMAP-Rule" id="MF_00014"/>
    </source>
</evidence>
<proteinExistence type="inferred from homology"/>
<dbReference type="Pfam" id="PF01782">
    <property type="entry name" value="RimM"/>
    <property type="match status" value="1"/>
</dbReference>
<dbReference type="InterPro" id="IPR002676">
    <property type="entry name" value="RimM_N"/>
</dbReference>
<evidence type="ECO:0000256" key="3">
    <source>
        <dbReference type="ARBA" id="ARBA00022552"/>
    </source>
</evidence>
<protein>
    <recommendedName>
        <fullName evidence="5">Ribosome maturation factor RimM</fullName>
    </recommendedName>
</protein>
<evidence type="ECO:0000256" key="4">
    <source>
        <dbReference type="ARBA" id="ARBA00023186"/>
    </source>
</evidence>
<keyword evidence="10" id="KW-1185">Reference proteome</keyword>
<feature type="domain" description="RimM N-terminal" evidence="7">
    <location>
        <begin position="12"/>
        <end position="89"/>
    </location>
</feature>
<dbReference type="Pfam" id="PF24986">
    <property type="entry name" value="PRC_RimM"/>
    <property type="match status" value="1"/>
</dbReference>
<evidence type="ECO:0000259" key="7">
    <source>
        <dbReference type="Pfam" id="PF01782"/>
    </source>
</evidence>
<feature type="region of interest" description="Disordered" evidence="6">
    <location>
        <begin position="163"/>
        <end position="184"/>
    </location>
</feature>
<comment type="function">
    <text evidence="5">An accessory protein needed during the final step in the assembly of 30S ribosomal subunit, possibly for assembly of the head region. Essential for efficient processing of 16S rRNA. May be needed both before and after RbfA during the maturation of 16S rRNA. It has affinity for free ribosomal 30S subunits but not for 70S ribosomes.</text>
</comment>
<reference evidence="9" key="1">
    <citation type="journal article" date="2023" name="Microbiol Resour">
        <title>Genome Sequences of Rhodoplanes serenus and Two Thermotolerant Strains, Rhodoplanes tepidamans and 'Rhodoplanes cryptolactis,' Further Refine the Genus.</title>
        <authorList>
            <person name="Rayyan A.A."/>
            <person name="Kyndt J.A."/>
        </authorList>
    </citation>
    <scope>NUCLEOTIDE SEQUENCE</scope>
    <source>
        <strain evidence="9">DSM 9987</strain>
    </source>
</reference>
<evidence type="ECO:0000256" key="2">
    <source>
        <dbReference type="ARBA" id="ARBA00022517"/>
    </source>
</evidence>
<dbReference type="InterPro" id="IPR056792">
    <property type="entry name" value="PRC_RimM"/>
</dbReference>
<keyword evidence="4 5" id="KW-0143">Chaperone</keyword>
<comment type="caution">
    <text evidence="9">The sequence shown here is derived from an EMBL/GenBank/DDBJ whole genome shotgun (WGS) entry which is preliminary data.</text>
</comment>
<dbReference type="InterPro" id="IPR036976">
    <property type="entry name" value="RimM_N_sf"/>
</dbReference>
<dbReference type="Gene3D" id="2.40.30.60">
    <property type="entry name" value="RimM"/>
    <property type="match status" value="1"/>
</dbReference>
<organism evidence="9 10">
    <name type="scientific">Rhodoplanes tepidamans</name>
    <name type="common">Rhodoplanes cryptolactis</name>
    <dbReference type="NCBI Taxonomy" id="200616"/>
    <lineage>
        <taxon>Bacteria</taxon>
        <taxon>Pseudomonadati</taxon>
        <taxon>Pseudomonadota</taxon>
        <taxon>Alphaproteobacteria</taxon>
        <taxon>Hyphomicrobiales</taxon>
        <taxon>Nitrobacteraceae</taxon>
        <taxon>Rhodoplanes</taxon>
    </lineage>
</organism>
<dbReference type="InterPro" id="IPR011033">
    <property type="entry name" value="PRC_barrel-like_sf"/>
</dbReference>
<comment type="domain">
    <text evidence="5">The PRC barrel domain binds ribosomal protein uS19.</text>
</comment>
<dbReference type="InterPro" id="IPR011961">
    <property type="entry name" value="RimM"/>
</dbReference>
<keyword evidence="2 5" id="KW-0690">Ribosome biogenesis</keyword>
<gene>
    <name evidence="5 9" type="primary">rimM</name>
    <name evidence="9" type="ORF">PQJ73_28940</name>
</gene>
<dbReference type="NCBIfam" id="TIGR02273">
    <property type="entry name" value="16S_RimM"/>
    <property type="match status" value="1"/>
</dbReference>
<keyword evidence="3 5" id="KW-0698">rRNA processing</keyword>
<dbReference type="PANTHER" id="PTHR33692">
    <property type="entry name" value="RIBOSOME MATURATION FACTOR RIMM"/>
    <property type="match status" value="1"/>
</dbReference>
<feature type="domain" description="Ribosome maturation factor RimM PRC barrel" evidence="8">
    <location>
        <begin position="103"/>
        <end position="170"/>
    </location>
</feature>
<keyword evidence="1 5" id="KW-0963">Cytoplasm</keyword>
<sequence length="184" mass="19672">MPARPASTDRVCVARIGAAHGVRGEVRLWSFTADPTAVKRYGPLTAGDGRVFEIASMRPAKDCFVARLKGIDDRDAAERLTNLELYVPRGRLAPPGEDEFYHADLIGLAAVDTAGTELGTVIAVQNFGAGDLLEIAPRRGATRLVPFTKAVVPEIDIPGRRLVVDPPPGLLDDEEEGDLPPPSP</sequence>